<gene>
    <name evidence="1" type="ORF">A2Y57_04360</name>
</gene>
<dbReference type="Proteomes" id="UP000177103">
    <property type="component" value="Unassembled WGS sequence"/>
</dbReference>
<comment type="caution">
    <text evidence="1">The sequence shown here is derived from an EMBL/GenBank/DDBJ whole genome shotgun (WGS) entry which is preliminary data.</text>
</comment>
<evidence type="ECO:0008006" key="3">
    <source>
        <dbReference type="Google" id="ProtNLM"/>
    </source>
</evidence>
<evidence type="ECO:0000313" key="1">
    <source>
        <dbReference type="EMBL" id="OGY23931.1"/>
    </source>
</evidence>
<dbReference type="AlphaFoldDB" id="A0A1G1W8I1"/>
<reference evidence="1 2" key="1">
    <citation type="journal article" date="2016" name="Nat. Commun.">
        <title>Thousands of microbial genomes shed light on interconnected biogeochemical processes in an aquifer system.</title>
        <authorList>
            <person name="Anantharaman K."/>
            <person name="Brown C.T."/>
            <person name="Hug L.A."/>
            <person name="Sharon I."/>
            <person name="Castelle C.J."/>
            <person name="Probst A.J."/>
            <person name="Thomas B.C."/>
            <person name="Singh A."/>
            <person name="Wilkins M.J."/>
            <person name="Karaoz U."/>
            <person name="Brodie E.L."/>
            <person name="Williams K.H."/>
            <person name="Hubbard S.S."/>
            <person name="Banfield J.F."/>
        </authorList>
    </citation>
    <scope>NUCLEOTIDE SEQUENCE [LARGE SCALE GENOMIC DNA]</scope>
</reference>
<proteinExistence type="predicted"/>
<accession>A0A1G1W8I1</accession>
<evidence type="ECO:0000313" key="2">
    <source>
        <dbReference type="Proteomes" id="UP000177103"/>
    </source>
</evidence>
<organism evidence="1 2">
    <name type="scientific">Candidatus Woykebacteria bacterium RBG_13_40_7b</name>
    <dbReference type="NCBI Taxonomy" id="1802594"/>
    <lineage>
        <taxon>Bacteria</taxon>
        <taxon>Candidatus Woykeibacteriota</taxon>
    </lineage>
</organism>
<name>A0A1G1W8I1_9BACT</name>
<sequence length="142" mass="15274">MLSTPHLLTGAAIVTLIPDPNLSLPLSFISHFCLDAIPHWDGGGPEPPLTKNDYLRVGGDYFLGVSLVFLLTLGSNNQVLILTGAVLATLPDFIHGASKFLNLPFLDSYARFHSRLQAKLPLLPGLATNTVMAILAIGLIRF</sequence>
<protein>
    <recommendedName>
        <fullName evidence="3">DUF3307 domain-containing protein</fullName>
    </recommendedName>
</protein>
<dbReference type="EMBL" id="MHCQ01000035">
    <property type="protein sequence ID" value="OGY23931.1"/>
    <property type="molecule type" value="Genomic_DNA"/>
</dbReference>